<accession>A0A975G832</accession>
<sequence length="236" mass="26809">MRNALLLFIAMVLPSGLVHADAPSKPAAHQHREIEGWQVDVDQRLLEGPQAELGDRALKLLRNRLEEIGMVVPPDKVERLRKVPIQLDATYGGLHTMQYHPSAGWLKANGYDEALAKKVHIPDAADFASLRHHHTQPWCVLHELAHAYHDQVLGFDNPDVMAVWKEFVASGKYTKTRFINGGTQRHYALTDQKEFFAEMTEAYFGTNDFFPFNRADLRDSEPGIFAQMKKTWGDLP</sequence>
<keyword evidence="1" id="KW-0732">Signal</keyword>
<proteinExistence type="predicted"/>
<organism evidence="2 3">
    <name type="scientific">Luteolibacter ambystomatis</name>
    <dbReference type="NCBI Taxonomy" id="2824561"/>
    <lineage>
        <taxon>Bacteria</taxon>
        <taxon>Pseudomonadati</taxon>
        <taxon>Verrucomicrobiota</taxon>
        <taxon>Verrucomicrobiia</taxon>
        <taxon>Verrucomicrobiales</taxon>
        <taxon>Verrucomicrobiaceae</taxon>
        <taxon>Luteolibacter</taxon>
    </lineage>
</organism>
<dbReference type="GO" id="GO:0008237">
    <property type="term" value="F:metallopeptidase activity"/>
    <property type="evidence" value="ECO:0007669"/>
    <property type="project" value="InterPro"/>
</dbReference>
<protein>
    <recommendedName>
        <fullName evidence="4">Metallopeptidase</fullName>
    </recommendedName>
</protein>
<reference evidence="2" key="1">
    <citation type="submission" date="2021-04" db="EMBL/GenBank/DDBJ databases">
        <title>Luteolibacter sp. 32A isolated from the skin of an Anderson's salamander (Ambystoma andersonii).</title>
        <authorList>
            <person name="Spergser J."/>
            <person name="Busse H.-J."/>
        </authorList>
    </citation>
    <scope>NUCLEOTIDE SEQUENCE</scope>
    <source>
        <strain evidence="2">32A</strain>
    </source>
</reference>
<evidence type="ECO:0000313" key="3">
    <source>
        <dbReference type="Proteomes" id="UP000676169"/>
    </source>
</evidence>
<keyword evidence="3" id="KW-1185">Reference proteome</keyword>
<dbReference type="Gene3D" id="3.40.390.10">
    <property type="entry name" value="Collagenase (Catalytic Domain)"/>
    <property type="match status" value="1"/>
</dbReference>
<dbReference type="Proteomes" id="UP000676169">
    <property type="component" value="Chromosome"/>
</dbReference>
<evidence type="ECO:0008006" key="4">
    <source>
        <dbReference type="Google" id="ProtNLM"/>
    </source>
</evidence>
<dbReference type="KEGG" id="lamb:KBB96_16965"/>
<dbReference type="EMBL" id="CP073100">
    <property type="protein sequence ID" value="QUE50542.1"/>
    <property type="molecule type" value="Genomic_DNA"/>
</dbReference>
<dbReference type="SUPFAM" id="SSF55486">
    <property type="entry name" value="Metalloproteases ('zincins'), catalytic domain"/>
    <property type="match status" value="1"/>
</dbReference>
<dbReference type="InterPro" id="IPR024079">
    <property type="entry name" value="MetalloPept_cat_dom_sf"/>
</dbReference>
<gene>
    <name evidence="2" type="ORF">KBB96_16965</name>
</gene>
<evidence type="ECO:0000313" key="2">
    <source>
        <dbReference type="EMBL" id="QUE50542.1"/>
    </source>
</evidence>
<dbReference type="AlphaFoldDB" id="A0A975G832"/>
<dbReference type="RefSeq" id="WP_211630682.1">
    <property type="nucleotide sequence ID" value="NZ_CP073100.1"/>
</dbReference>
<feature type="signal peptide" evidence="1">
    <location>
        <begin position="1"/>
        <end position="20"/>
    </location>
</feature>
<feature type="chain" id="PRO_5037892101" description="Metallopeptidase" evidence="1">
    <location>
        <begin position="21"/>
        <end position="236"/>
    </location>
</feature>
<evidence type="ECO:0000256" key="1">
    <source>
        <dbReference type="SAM" id="SignalP"/>
    </source>
</evidence>
<name>A0A975G832_9BACT</name>